<dbReference type="EMBL" id="AMQN01008960">
    <property type="status" value="NOT_ANNOTATED_CDS"/>
    <property type="molecule type" value="Genomic_DNA"/>
</dbReference>
<keyword evidence="3" id="KW-1185">Reference proteome</keyword>
<gene>
    <name evidence="1" type="ORF">CAPTEDRAFT_218807</name>
</gene>
<dbReference type="OMA" id="FINWQDI"/>
<dbReference type="HOGENOM" id="CLU_960573_0_0_1"/>
<reference evidence="3" key="1">
    <citation type="submission" date="2012-12" db="EMBL/GenBank/DDBJ databases">
        <authorList>
            <person name="Hellsten U."/>
            <person name="Grimwood J."/>
            <person name="Chapman J.A."/>
            <person name="Shapiro H."/>
            <person name="Aerts A."/>
            <person name="Otillar R.P."/>
            <person name="Terry A.Y."/>
            <person name="Boore J.L."/>
            <person name="Simakov O."/>
            <person name="Marletaz F."/>
            <person name="Cho S.-J."/>
            <person name="Edsinger-Gonzales E."/>
            <person name="Havlak P."/>
            <person name="Kuo D.-H."/>
            <person name="Larsson T."/>
            <person name="Lv J."/>
            <person name="Arendt D."/>
            <person name="Savage R."/>
            <person name="Osoegawa K."/>
            <person name="de Jong P."/>
            <person name="Lindberg D.R."/>
            <person name="Seaver E.C."/>
            <person name="Weisblat D.A."/>
            <person name="Putnam N.H."/>
            <person name="Grigoriev I.V."/>
            <person name="Rokhsar D.S."/>
        </authorList>
    </citation>
    <scope>NUCLEOTIDE SEQUENCE</scope>
    <source>
        <strain evidence="3">I ESC-2004</strain>
    </source>
</reference>
<dbReference type="SUPFAM" id="SSF54637">
    <property type="entry name" value="Thioesterase/thiol ester dehydrase-isomerase"/>
    <property type="match status" value="2"/>
</dbReference>
<accession>R7UFW7</accession>
<dbReference type="EMBL" id="KB304272">
    <property type="protein sequence ID" value="ELU02182.1"/>
    <property type="molecule type" value="Genomic_DNA"/>
</dbReference>
<dbReference type="Gene3D" id="3.10.129.10">
    <property type="entry name" value="Hotdog Thioesterase"/>
    <property type="match status" value="2"/>
</dbReference>
<evidence type="ECO:0000313" key="1">
    <source>
        <dbReference type="EMBL" id="ELU02182.1"/>
    </source>
</evidence>
<dbReference type="InterPro" id="IPR029069">
    <property type="entry name" value="HotDog_dom_sf"/>
</dbReference>
<reference evidence="2" key="3">
    <citation type="submission" date="2015-06" db="UniProtKB">
        <authorList>
            <consortium name="EnsemblMetazoa"/>
        </authorList>
    </citation>
    <scope>IDENTIFICATION</scope>
</reference>
<proteinExistence type="predicted"/>
<name>R7UFW7_CAPTE</name>
<dbReference type="Proteomes" id="UP000014760">
    <property type="component" value="Unassembled WGS sequence"/>
</dbReference>
<evidence type="ECO:0008006" key="4">
    <source>
        <dbReference type="Google" id="ProtNLM"/>
    </source>
</evidence>
<dbReference type="EnsemblMetazoa" id="CapteT218807">
    <property type="protein sequence ID" value="CapteP218807"/>
    <property type="gene ID" value="CapteG218807"/>
</dbReference>
<reference evidence="1 3" key="2">
    <citation type="journal article" date="2013" name="Nature">
        <title>Insights into bilaterian evolution from three spiralian genomes.</title>
        <authorList>
            <person name="Simakov O."/>
            <person name="Marletaz F."/>
            <person name="Cho S.J."/>
            <person name="Edsinger-Gonzales E."/>
            <person name="Havlak P."/>
            <person name="Hellsten U."/>
            <person name="Kuo D.H."/>
            <person name="Larsson T."/>
            <person name="Lv J."/>
            <person name="Arendt D."/>
            <person name="Savage R."/>
            <person name="Osoegawa K."/>
            <person name="de Jong P."/>
            <person name="Grimwood J."/>
            <person name="Chapman J.A."/>
            <person name="Shapiro H."/>
            <person name="Aerts A."/>
            <person name="Otillar R.P."/>
            <person name="Terry A.Y."/>
            <person name="Boore J.L."/>
            <person name="Grigoriev I.V."/>
            <person name="Lindberg D.R."/>
            <person name="Seaver E.C."/>
            <person name="Weisblat D.A."/>
            <person name="Putnam N.H."/>
            <person name="Rokhsar D.S."/>
        </authorList>
    </citation>
    <scope>NUCLEOTIDE SEQUENCE</scope>
    <source>
        <strain evidence="1 3">I ESC-2004</strain>
    </source>
</reference>
<dbReference type="OrthoDB" id="6278306at2759"/>
<protein>
    <recommendedName>
        <fullName evidence="4">Acyl-ACP thioesterase</fullName>
    </recommendedName>
</protein>
<organism evidence="1">
    <name type="scientific">Capitella teleta</name>
    <name type="common">Polychaete worm</name>
    <dbReference type="NCBI Taxonomy" id="283909"/>
    <lineage>
        <taxon>Eukaryota</taxon>
        <taxon>Metazoa</taxon>
        <taxon>Spiralia</taxon>
        <taxon>Lophotrochozoa</taxon>
        <taxon>Annelida</taxon>
        <taxon>Polychaeta</taxon>
        <taxon>Sedentaria</taxon>
        <taxon>Scolecida</taxon>
        <taxon>Capitellidae</taxon>
        <taxon>Capitella</taxon>
    </lineage>
</organism>
<dbReference type="AlphaFoldDB" id="R7UFW7"/>
<dbReference type="PANTHER" id="PTHR34487:SF1">
    <property type="entry name" value="ACYL-ACP THIOESTERASE"/>
    <property type="match status" value="1"/>
</dbReference>
<dbReference type="PANTHER" id="PTHR34487">
    <property type="entry name" value="ACYL-ACP THIOESTERASE"/>
    <property type="match status" value="1"/>
</dbReference>
<evidence type="ECO:0000313" key="2">
    <source>
        <dbReference type="EnsemblMetazoa" id="CapteP218807"/>
    </source>
</evidence>
<sequence>MTPLRTITTASFARRIQNVQSLRHDSTRCLSGESRIVNPRQLPELEFDEDELRLKAVMPGFTFSDLDKHGNISMSVIAKFCESLRIMMYAPSMLGDEFAVSDTLARVWKQRLVFMVSSEYEFLPGIHDKSILYKPMQVTDQIVNIGGSSYSHVNTAVSLRTKQPLYRSAVRLVLADRKSRRATPLPEWFTQHAKNVARIDVKRLTEKSVPDDPATVHYVIQESDTDYYHHANQSKYSAFCHNAAVIAARDGRLSTLGADLSRHRVRSFEGVYLREALAGDELQGSLSFDP</sequence>
<evidence type="ECO:0000313" key="3">
    <source>
        <dbReference type="Proteomes" id="UP000014760"/>
    </source>
</evidence>